<feature type="compositionally biased region" description="Low complexity" evidence="1">
    <location>
        <begin position="33"/>
        <end position="52"/>
    </location>
</feature>
<accession>A0AAP0NN64</accession>
<feature type="region of interest" description="Disordered" evidence="1">
    <location>
        <begin position="1"/>
        <end position="65"/>
    </location>
</feature>
<evidence type="ECO:0000313" key="2">
    <source>
        <dbReference type="EMBL" id="KAK9112913.1"/>
    </source>
</evidence>
<dbReference type="EMBL" id="JBBNAG010000008">
    <property type="protein sequence ID" value="KAK9112913.1"/>
    <property type="molecule type" value="Genomic_DNA"/>
</dbReference>
<keyword evidence="3" id="KW-1185">Reference proteome</keyword>
<sequence>MAVDESSDEGAAATADGAEETDNSDVRGQQLQQAWSPARQAAAARVAGAPVGIDGRRRHGFGEDD</sequence>
<evidence type="ECO:0000313" key="3">
    <source>
        <dbReference type="Proteomes" id="UP001419268"/>
    </source>
</evidence>
<proteinExistence type="predicted"/>
<gene>
    <name evidence="2" type="ORF">Scep_020432</name>
</gene>
<protein>
    <submittedName>
        <fullName evidence="2">Uncharacterized protein</fullName>
    </submittedName>
</protein>
<reference evidence="2 3" key="1">
    <citation type="submission" date="2024-01" db="EMBL/GenBank/DDBJ databases">
        <title>Genome assemblies of Stephania.</title>
        <authorList>
            <person name="Yang L."/>
        </authorList>
    </citation>
    <scope>NUCLEOTIDE SEQUENCE [LARGE SCALE GENOMIC DNA]</scope>
    <source>
        <strain evidence="2">JXDWG</strain>
        <tissue evidence="2">Leaf</tissue>
    </source>
</reference>
<organism evidence="2 3">
    <name type="scientific">Stephania cephalantha</name>
    <dbReference type="NCBI Taxonomy" id="152367"/>
    <lineage>
        <taxon>Eukaryota</taxon>
        <taxon>Viridiplantae</taxon>
        <taxon>Streptophyta</taxon>
        <taxon>Embryophyta</taxon>
        <taxon>Tracheophyta</taxon>
        <taxon>Spermatophyta</taxon>
        <taxon>Magnoliopsida</taxon>
        <taxon>Ranunculales</taxon>
        <taxon>Menispermaceae</taxon>
        <taxon>Menispermoideae</taxon>
        <taxon>Cissampelideae</taxon>
        <taxon>Stephania</taxon>
    </lineage>
</organism>
<dbReference type="Proteomes" id="UP001419268">
    <property type="component" value="Unassembled WGS sequence"/>
</dbReference>
<comment type="caution">
    <text evidence="2">The sequence shown here is derived from an EMBL/GenBank/DDBJ whole genome shotgun (WGS) entry which is preliminary data.</text>
</comment>
<name>A0AAP0NN64_9MAGN</name>
<dbReference type="AlphaFoldDB" id="A0AAP0NN64"/>
<evidence type="ECO:0000256" key="1">
    <source>
        <dbReference type="SAM" id="MobiDB-lite"/>
    </source>
</evidence>